<organism evidence="1 2">
    <name type="scientific">Liparis tanakae</name>
    <name type="common">Tanaka's snailfish</name>
    <dbReference type="NCBI Taxonomy" id="230148"/>
    <lineage>
        <taxon>Eukaryota</taxon>
        <taxon>Metazoa</taxon>
        <taxon>Chordata</taxon>
        <taxon>Craniata</taxon>
        <taxon>Vertebrata</taxon>
        <taxon>Euteleostomi</taxon>
        <taxon>Actinopterygii</taxon>
        <taxon>Neopterygii</taxon>
        <taxon>Teleostei</taxon>
        <taxon>Neoteleostei</taxon>
        <taxon>Acanthomorphata</taxon>
        <taxon>Eupercaria</taxon>
        <taxon>Perciformes</taxon>
        <taxon>Cottioidei</taxon>
        <taxon>Cottales</taxon>
        <taxon>Liparidae</taxon>
        <taxon>Liparis</taxon>
    </lineage>
</organism>
<proteinExistence type="predicted"/>
<reference evidence="1 2" key="1">
    <citation type="submission" date="2019-03" db="EMBL/GenBank/DDBJ databases">
        <title>First draft genome of Liparis tanakae, snailfish: a comprehensive survey of snailfish specific genes.</title>
        <authorList>
            <person name="Kim W."/>
            <person name="Song I."/>
            <person name="Jeong J.-H."/>
            <person name="Kim D."/>
            <person name="Kim S."/>
            <person name="Ryu S."/>
            <person name="Song J.Y."/>
            <person name="Lee S.K."/>
        </authorList>
    </citation>
    <scope>NUCLEOTIDE SEQUENCE [LARGE SCALE GENOMIC DNA]</scope>
    <source>
        <tissue evidence="1">Muscle</tissue>
    </source>
</reference>
<evidence type="ECO:0000313" key="1">
    <source>
        <dbReference type="EMBL" id="TNN62648.1"/>
    </source>
</evidence>
<dbReference type="AlphaFoldDB" id="A0A4Z2H9U1"/>
<protein>
    <submittedName>
        <fullName evidence="1">Uncharacterized protein</fullName>
    </submittedName>
</protein>
<keyword evidence="2" id="KW-1185">Reference proteome</keyword>
<dbReference type="Proteomes" id="UP000314294">
    <property type="component" value="Unassembled WGS sequence"/>
</dbReference>
<dbReference type="EMBL" id="SRLO01000288">
    <property type="protein sequence ID" value="TNN62648.1"/>
    <property type="molecule type" value="Genomic_DNA"/>
</dbReference>
<comment type="caution">
    <text evidence="1">The sequence shown here is derived from an EMBL/GenBank/DDBJ whole genome shotgun (WGS) entry which is preliminary data.</text>
</comment>
<name>A0A4Z2H9U1_9TELE</name>
<evidence type="ECO:0000313" key="2">
    <source>
        <dbReference type="Proteomes" id="UP000314294"/>
    </source>
</evidence>
<sequence length="77" mass="8374">MGPELPLFARPTSGSQILIHVQAEEDLFSMGNDPGVGGASALGLMFLKCCRYTTSLRSRVHGSSTEMSFRNLELMPK</sequence>
<gene>
    <name evidence="1" type="ORF">EYF80_027089</name>
</gene>
<accession>A0A4Z2H9U1</accession>